<dbReference type="PROSITE" id="PS50949">
    <property type="entry name" value="HTH_GNTR"/>
    <property type="match status" value="1"/>
</dbReference>
<gene>
    <name evidence="6" type="ORF">C1H69_09070</name>
</gene>
<name>A0A2N7U5R3_9GAMM</name>
<dbReference type="InterPro" id="IPR036390">
    <property type="entry name" value="WH_DNA-bd_sf"/>
</dbReference>
<dbReference type="SMART" id="SM00345">
    <property type="entry name" value="HTH_GNTR"/>
    <property type="match status" value="1"/>
</dbReference>
<dbReference type="GO" id="GO:0003677">
    <property type="term" value="F:DNA binding"/>
    <property type="evidence" value="ECO:0007669"/>
    <property type="project" value="UniProtKB-KW"/>
</dbReference>
<keyword evidence="3" id="KW-0804">Transcription</keyword>
<comment type="caution">
    <text evidence="6">The sequence shown here is derived from an EMBL/GenBank/DDBJ whole genome shotgun (WGS) entry which is preliminary data.</text>
</comment>
<dbReference type="PANTHER" id="PTHR43537:SF49">
    <property type="entry name" value="TRANSCRIPTIONAL REGULATORY PROTEIN"/>
    <property type="match status" value="1"/>
</dbReference>
<protein>
    <submittedName>
        <fullName evidence="6">GntR family transcriptional regulator</fullName>
    </submittedName>
</protein>
<dbReference type="InterPro" id="IPR000524">
    <property type="entry name" value="Tscrpt_reg_HTH_GntR"/>
</dbReference>
<dbReference type="OrthoDB" id="9799812at2"/>
<dbReference type="SUPFAM" id="SSF48008">
    <property type="entry name" value="GntR ligand-binding domain-like"/>
    <property type="match status" value="1"/>
</dbReference>
<dbReference type="Gene3D" id="1.20.120.530">
    <property type="entry name" value="GntR ligand-binding domain-like"/>
    <property type="match status" value="1"/>
</dbReference>
<evidence type="ECO:0000313" key="7">
    <source>
        <dbReference type="Proteomes" id="UP000235803"/>
    </source>
</evidence>
<dbReference type="Proteomes" id="UP000235803">
    <property type="component" value="Unassembled WGS sequence"/>
</dbReference>
<dbReference type="Pfam" id="PF00392">
    <property type="entry name" value="GntR"/>
    <property type="match status" value="1"/>
</dbReference>
<feature type="region of interest" description="Disordered" evidence="4">
    <location>
        <begin position="215"/>
        <end position="244"/>
    </location>
</feature>
<proteinExistence type="predicted"/>
<dbReference type="EMBL" id="PNRF01000017">
    <property type="protein sequence ID" value="PMR75775.1"/>
    <property type="molecule type" value="Genomic_DNA"/>
</dbReference>
<dbReference type="InterPro" id="IPR008920">
    <property type="entry name" value="TF_FadR/GntR_C"/>
</dbReference>
<dbReference type="Gene3D" id="1.10.10.10">
    <property type="entry name" value="Winged helix-like DNA-binding domain superfamily/Winged helix DNA-binding domain"/>
    <property type="match status" value="1"/>
</dbReference>
<evidence type="ECO:0000256" key="3">
    <source>
        <dbReference type="ARBA" id="ARBA00023163"/>
    </source>
</evidence>
<accession>A0A2N7U5R3</accession>
<reference evidence="6 7" key="1">
    <citation type="submission" date="2018-01" db="EMBL/GenBank/DDBJ databases">
        <title>Halomonas endophytica sp. nov., isolated from storage liquid in the stems of Populus euphratica.</title>
        <authorList>
            <person name="Chen C."/>
        </authorList>
    </citation>
    <scope>NUCLEOTIDE SEQUENCE [LARGE SCALE GENOMIC DNA]</scope>
    <source>
        <strain evidence="6 7">MC28</strain>
    </source>
</reference>
<evidence type="ECO:0000313" key="6">
    <source>
        <dbReference type="EMBL" id="PMR75775.1"/>
    </source>
</evidence>
<evidence type="ECO:0000256" key="4">
    <source>
        <dbReference type="SAM" id="MobiDB-lite"/>
    </source>
</evidence>
<dbReference type="InterPro" id="IPR011711">
    <property type="entry name" value="GntR_C"/>
</dbReference>
<keyword evidence="1" id="KW-0805">Transcription regulation</keyword>
<dbReference type="GO" id="GO:0003700">
    <property type="term" value="F:DNA-binding transcription factor activity"/>
    <property type="evidence" value="ECO:0007669"/>
    <property type="project" value="InterPro"/>
</dbReference>
<evidence type="ECO:0000256" key="2">
    <source>
        <dbReference type="ARBA" id="ARBA00023125"/>
    </source>
</evidence>
<dbReference type="SUPFAM" id="SSF46785">
    <property type="entry name" value="Winged helix' DNA-binding domain"/>
    <property type="match status" value="1"/>
</dbReference>
<dbReference type="AlphaFoldDB" id="A0A2N7U5R3"/>
<sequence length="244" mass="27128">MSTQSPLSQAREGNTVDEMLEQVADEIIRGDIAPGTKLDARVMAERFAVSRTPVREMFAHLAAMGLVVRRPNRGVTVAEISDENLMAMYEAMAELEAACARLCALRMTLKERQSLQRLHQSALHHVRDGTTDDYEAYNLEFHSRLYAGAHSPCLRDMALTTRSRLQPFRHAQFRLPQRPSHSWEEHDAIVGAILAGDAEAAARATRAHVLQVSHGSRDYLESNRGNDRPRGAHTHHDGDGGCDA</sequence>
<keyword evidence="7" id="KW-1185">Reference proteome</keyword>
<dbReference type="CDD" id="cd07377">
    <property type="entry name" value="WHTH_GntR"/>
    <property type="match status" value="1"/>
</dbReference>
<feature type="domain" description="HTH gntR-type" evidence="5">
    <location>
        <begin position="13"/>
        <end position="80"/>
    </location>
</feature>
<dbReference type="RefSeq" id="WP_102653084.1">
    <property type="nucleotide sequence ID" value="NZ_PNRF01000017.1"/>
</dbReference>
<keyword evidence="2" id="KW-0238">DNA-binding</keyword>
<organism evidence="6 7">
    <name type="scientific">Billgrantia endophytica</name>
    <dbReference type="NCBI Taxonomy" id="2033802"/>
    <lineage>
        <taxon>Bacteria</taxon>
        <taxon>Pseudomonadati</taxon>
        <taxon>Pseudomonadota</taxon>
        <taxon>Gammaproteobacteria</taxon>
        <taxon>Oceanospirillales</taxon>
        <taxon>Halomonadaceae</taxon>
        <taxon>Billgrantia</taxon>
    </lineage>
</organism>
<dbReference type="InterPro" id="IPR036388">
    <property type="entry name" value="WH-like_DNA-bd_sf"/>
</dbReference>
<evidence type="ECO:0000259" key="5">
    <source>
        <dbReference type="PROSITE" id="PS50949"/>
    </source>
</evidence>
<dbReference type="PANTHER" id="PTHR43537">
    <property type="entry name" value="TRANSCRIPTIONAL REGULATOR, GNTR FAMILY"/>
    <property type="match status" value="1"/>
</dbReference>
<dbReference type="SMART" id="SM00895">
    <property type="entry name" value="FCD"/>
    <property type="match status" value="1"/>
</dbReference>
<evidence type="ECO:0000256" key="1">
    <source>
        <dbReference type="ARBA" id="ARBA00023015"/>
    </source>
</evidence>
<dbReference type="Pfam" id="PF07729">
    <property type="entry name" value="FCD"/>
    <property type="match status" value="1"/>
</dbReference>